<dbReference type="SUPFAM" id="SSF53597">
    <property type="entry name" value="Dihydrofolate reductase-like"/>
    <property type="match status" value="1"/>
</dbReference>
<protein>
    <recommendedName>
        <fullName evidence="3">dihydrofolate reductase</fullName>
        <ecNumber evidence="3">1.5.1.3</ecNumber>
    </recommendedName>
</protein>
<dbReference type="RefSeq" id="WP_125173494.1">
    <property type="nucleotide sequence ID" value="NZ_JAPJOD010000039.1"/>
</dbReference>
<keyword evidence="5" id="KW-0521">NADP</keyword>
<evidence type="ECO:0000256" key="5">
    <source>
        <dbReference type="ARBA" id="ARBA00022857"/>
    </source>
</evidence>
<dbReference type="InterPro" id="IPR012259">
    <property type="entry name" value="DHFR"/>
</dbReference>
<dbReference type="GO" id="GO:0046654">
    <property type="term" value="P:tetrahydrofolate biosynthetic process"/>
    <property type="evidence" value="ECO:0007669"/>
    <property type="project" value="UniProtKB-UniPathway"/>
</dbReference>
<dbReference type="AlphaFoldDB" id="A0A426PXJ2"/>
<dbReference type="Gene3D" id="3.40.430.10">
    <property type="entry name" value="Dihydrofolate Reductase, subunit A"/>
    <property type="match status" value="1"/>
</dbReference>
<feature type="region of interest" description="Disordered" evidence="8">
    <location>
        <begin position="1"/>
        <end position="23"/>
    </location>
</feature>
<comment type="caution">
    <text evidence="10">The sequence shown here is derived from an EMBL/GenBank/DDBJ whole genome shotgun (WGS) entry which is preliminary data.</text>
</comment>
<dbReference type="InterPro" id="IPR001796">
    <property type="entry name" value="DHFR_dom"/>
</dbReference>
<evidence type="ECO:0000256" key="3">
    <source>
        <dbReference type="ARBA" id="ARBA00012856"/>
    </source>
</evidence>
<dbReference type="EMBL" id="PQNK01000012">
    <property type="protein sequence ID" value="RRO86160.1"/>
    <property type="molecule type" value="Genomic_DNA"/>
</dbReference>
<sequence length="228" mass="24440">MTGTHGAPRDDAPRTGDDAAHPPLDLATVRADLPDDVEIAMIWAQTTAGVIGDGADMPWHLPEDLRHFTDSTRGAPVVMGRISWEALADGYRPLPGRVNIVVSRDGSYDAPGGTVVTSVPASVSAAAEALRDGSATGRTVWILGGGQIYRQCLPVSDRVVVTEIGCGSPDRFTVTAPSMDDAVRTGEWEVSSGPWLTSENGTALTGETHLRYRIREYTRTSRRRPLHP</sequence>
<dbReference type="GO" id="GO:0046452">
    <property type="term" value="P:dihydrofolate metabolic process"/>
    <property type="evidence" value="ECO:0007669"/>
    <property type="project" value="TreeGrafter"/>
</dbReference>
<evidence type="ECO:0000256" key="8">
    <source>
        <dbReference type="SAM" id="MobiDB-lite"/>
    </source>
</evidence>
<dbReference type="PROSITE" id="PS51330">
    <property type="entry name" value="DHFR_2"/>
    <property type="match status" value="1"/>
</dbReference>
<evidence type="ECO:0000313" key="10">
    <source>
        <dbReference type="EMBL" id="RRO86160.1"/>
    </source>
</evidence>
<dbReference type="PRINTS" id="PR00070">
    <property type="entry name" value="DHFR"/>
</dbReference>
<evidence type="ECO:0000256" key="1">
    <source>
        <dbReference type="ARBA" id="ARBA00004903"/>
    </source>
</evidence>
<feature type="compositionally biased region" description="Basic and acidic residues" evidence="8">
    <location>
        <begin position="7"/>
        <end position="20"/>
    </location>
</feature>
<dbReference type="PANTHER" id="PTHR48069:SF3">
    <property type="entry name" value="DIHYDROFOLATE REDUCTASE"/>
    <property type="match status" value="1"/>
</dbReference>
<evidence type="ECO:0000256" key="2">
    <source>
        <dbReference type="ARBA" id="ARBA00009539"/>
    </source>
</evidence>
<evidence type="ECO:0000256" key="6">
    <source>
        <dbReference type="ARBA" id="ARBA00023002"/>
    </source>
</evidence>
<comment type="similarity">
    <text evidence="2 7">Belongs to the dihydrofolate reductase family.</text>
</comment>
<dbReference type="GO" id="GO:0004146">
    <property type="term" value="F:dihydrofolate reductase activity"/>
    <property type="evidence" value="ECO:0007669"/>
    <property type="project" value="UniProtKB-EC"/>
</dbReference>
<dbReference type="GO" id="GO:0005829">
    <property type="term" value="C:cytosol"/>
    <property type="evidence" value="ECO:0007669"/>
    <property type="project" value="TreeGrafter"/>
</dbReference>
<name>A0A426PXJ2_9CORY</name>
<evidence type="ECO:0000313" key="11">
    <source>
        <dbReference type="Proteomes" id="UP000276526"/>
    </source>
</evidence>
<dbReference type="GO" id="GO:0050661">
    <property type="term" value="F:NADP binding"/>
    <property type="evidence" value="ECO:0007669"/>
    <property type="project" value="InterPro"/>
</dbReference>
<dbReference type="GO" id="GO:0006730">
    <property type="term" value="P:one-carbon metabolic process"/>
    <property type="evidence" value="ECO:0007669"/>
    <property type="project" value="UniProtKB-KW"/>
</dbReference>
<dbReference type="InterPro" id="IPR024072">
    <property type="entry name" value="DHFR-like_dom_sf"/>
</dbReference>
<dbReference type="PROSITE" id="PS00075">
    <property type="entry name" value="DHFR_1"/>
    <property type="match status" value="1"/>
</dbReference>
<dbReference type="Pfam" id="PF00186">
    <property type="entry name" value="DHFR_1"/>
    <property type="match status" value="1"/>
</dbReference>
<keyword evidence="6" id="KW-0560">Oxidoreductase</keyword>
<evidence type="ECO:0000259" key="9">
    <source>
        <dbReference type="PROSITE" id="PS51330"/>
    </source>
</evidence>
<dbReference type="CDD" id="cd00209">
    <property type="entry name" value="DHFR"/>
    <property type="match status" value="1"/>
</dbReference>
<accession>A0A426PXJ2</accession>
<evidence type="ECO:0000256" key="7">
    <source>
        <dbReference type="RuleBase" id="RU004474"/>
    </source>
</evidence>
<dbReference type="PANTHER" id="PTHR48069">
    <property type="entry name" value="DIHYDROFOLATE REDUCTASE"/>
    <property type="match status" value="1"/>
</dbReference>
<dbReference type="EC" id="1.5.1.3" evidence="3"/>
<dbReference type="InterPro" id="IPR017925">
    <property type="entry name" value="DHFR_CS"/>
</dbReference>
<gene>
    <name evidence="10" type="ORF">CXF48_07950</name>
</gene>
<dbReference type="Proteomes" id="UP000276526">
    <property type="component" value="Unassembled WGS sequence"/>
</dbReference>
<keyword evidence="4" id="KW-0554">One-carbon metabolism</keyword>
<reference evidence="10 11" key="1">
    <citation type="submission" date="2018-01" db="EMBL/GenBank/DDBJ databases">
        <title>Twenty Corynebacterium bovis Genomes.</title>
        <authorList>
            <person name="Gulvik C.A."/>
        </authorList>
    </citation>
    <scope>NUCLEOTIDE SEQUENCE [LARGE SCALE GENOMIC DNA]</scope>
    <source>
        <strain evidence="10 11">F6900</strain>
    </source>
</reference>
<evidence type="ECO:0000256" key="4">
    <source>
        <dbReference type="ARBA" id="ARBA00022563"/>
    </source>
</evidence>
<feature type="domain" description="DHFR" evidence="9">
    <location>
        <begin position="38"/>
        <end position="219"/>
    </location>
</feature>
<comment type="pathway">
    <text evidence="1">Cofactor biosynthesis; tetrahydrofolate biosynthesis; 5,6,7,8-tetrahydrofolate from 7,8-dihydrofolate: step 1/1.</text>
</comment>
<proteinExistence type="inferred from homology"/>
<dbReference type="UniPathway" id="UPA00077">
    <property type="reaction ID" value="UER00158"/>
</dbReference>
<dbReference type="GO" id="GO:0046655">
    <property type="term" value="P:folic acid metabolic process"/>
    <property type="evidence" value="ECO:0007669"/>
    <property type="project" value="TreeGrafter"/>
</dbReference>
<organism evidence="10 11">
    <name type="scientific">Corynebacterium bovis</name>
    <dbReference type="NCBI Taxonomy" id="36808"/>
    <lineage>
        <taxon>Bacteria</taxon>
        <taxon>Bacillati</taxon>
        <taxon>Actinomycetota</taxon>
        <taxon>Actinomycetes</taxon>
        <taxon>Mycobacteriales</taxon>
        <taxon>Corynebacteriaceae</taxon>
        <taxon>Corynebacterium</taxon>
    </lineage>
</organism>